<keyword evidence="3" id="KW-1185">Reference proteome</keyword>
<evidence type="ECO:0000313" key="2">
    <source>
        <dbReference type="EMBL" id="GAV06192.1"/>
    </source>
</evidence>
<protein>
    <submittedName>
        <fullName evidence="2">Uncharacterized protein</fullName>
    </submittedName>
</protein>
<dbReference type="EMBL" id="BDGG01000013">
    <property type="protein sequence ID" value="GAV06192.1"/>
    <property type="molecule type" value="Genomic_DNA"/>
</dbReference>
<dbReference type="Proteomes" id="UP000186922">
    <property type="component" value="Unassembled WGS sequence"/>
</dbReference>
<comment type="caution">
    <text evidence="2">The sequence shown here is derived from an EMBL/GenBank/DDBJ whole genome shotgun (WGS) entry which is preliminary data.</text>
</comment>
<keyword evidence="1" id="KW-1133">Transmembrane helix</keyword>
<proteinExistence type="predicted"/>
<accession>A0A1D1VXQ0</accession>
<gene>
    <name evidence="2" type="primary">RvY_16218-1</name>
    <name evidence="2" type="synonym">RvY_16218.1</name>
    <name evidence="2" type="ORF">RvY_16218</name>
</gene>
<sequence length="135" mass="14238">MELALIFGITFGAFVFVFIIICVFSTMLHGGAHYHGGYGYGYGPGYGDGYPGPQQCYNSYGHPDMTVYPTGPPPVVVMGGVMPMAQLPMMTNNGAYMNSNPLTGNSAAPIVMAGSPGMIGPTTEPPETTDYPKRS</sequence>
<organism evidence="2 3">
    <name type="scientific">Ramazzottius varieornatus</name>
    <name type="common">Water bear</name>
    <name type="synonym">Tardigrade</name>
    <dbReference type="NCBI Taxonomy" id="947166"/>
    <lineage>
        <taxon>Eukaryota</taxon>
        <taxon>Metazoa</taxon>
        <taxon>Ecdysozoa</taxon>
        <taxon>Tardigrada</taxon>
        <taxon>Eutardigrada</taxon>
        <taxon>Parachela</taxon>
        <taxon>Hypsibioidea</taxon>
        <taxon>Ramazzottiidae</taxon>
        <taxon>Ramazzottius</taxon>
    </lineage>
</organism>
<keyword evidence="1" id="KW-0812">Transmembrane</keyword>
<feature type="transmembrane region" description="Helical" evidence="1">
    <location>
        <begin position="6"/>
        <end position="28"/>
    </location>
</feature>
<reference evidence="2 3" key="1">
    <citation type="journal article" date="2016" name="Nat. Commun.">
        <title>Extremotolerant tardigrade genome and improved radiotolerance of human cultured cells by tardigrade-unique protein.</title>
        <authorList>
            <person name="Hashimoto T."/>
            <person name="Horikawa D.D."/>
            <person name="Saito Y."/>
            <person name="Kuwahara H."/>
            <person name="Kozuka-Hata H."/>
            <person name="Shin-I T."/>
            <person name="Minakuchi Y."/>
            <person name="Ohishi K."/>
            <person name="Motoyama A."/>
            <person name="Aizu T."/>
            <person name="Enomoto A."/>
            <person name="Kondo K."/>
            <person name="Tanaka S."/>
            <person name="Hara Y."/>
            <person name="Koshikawa S."/>
            <person name="Sagara H."/>
            <person name="Miura T."/>
            <person name="Yokobori S."/>
            <person name="Miyagawa K."/>
            <person name="Suzuki Y."/>
            <person name="Kubo T."/>
            <person name="Oyama M."/>
            <person name="Kohara Y."/>
            <person name="Fujiyama A."/>
            <person name="Arakawa K."/>
            <person name="Katayama T."/>
            <person name="Toyoda A."/>
            <person name="Kunieda T."/>
        </authorList>
    </citation>
    <scope>NUCLEOTIDE SEQUENCE [LARGE SCALE GENOMIC DNA]</scope>
    <source>
        <strain evidence="2 3">YOKOZUNA-1</strain>
    </source>
</reference>
<name>A0A1D1VXQ0_RAMVA</name>
<dbReference type="AlphaFoldDB" id="A0A1D1VXQ0"/>
<evidence type="ECO:0000313" key="3">
    <source>
        <dbReference type="Proteomes" id="UP000186922"/>
    </source>
</evidence>
<keyword evidence="1" id="KW-0472">Membrane</keyword>
<evidence type="ECO:0000256" key="1">
    <source>
        <dbReference type="SAM" id="Phobius"/>
    </source>
</evidence>